<comment type="caution">
    <text evidence="2">The sequence shown here is derived from an EMBL/GenBank/DDBJ whole genome shotgun (WGS) entry which is preliminary data.</text>
</comment>
<dbReference type="AlphaFoldDB" id="A0A427B2C4"/>
<dbReference type="Proteomes" id="UP000287651">
    <property type="component" value="Unassembled WGS sequence"/>
</dbReference>
<feature type="region of interest" description="Disordered" evidence="1">
    <location>
        <begin position="30"/>
        <end position="61"/>
    </location>
</feature>
<feature type="region of interest" description="Disordered" evidence="1">
    <location>
        <begin position="162"/>
        <end position="196"/>
    </location>
</feature>
<feature type="non-terminal residue" evidence="2">
    <location>
        <position position="210"/>
    </location>
</feature>
<proteinExistence type="predicted"/>
<organism evidence="2 3">
    <name type="scientific">Ensete ventricosum</name>
    <name type="common">Abyssinian banana</name>
    <name type="synonym">Musa ensete</name>
    <dbReference type="NCBI Taxonomy" id="4639"/>
    <lineage>
        <taxon>Eukaryota</taxon>
        <taxon>Viridiplantae</taxon>
        <taxon>Streptophyta</taxon>
        <taxon>Embryophyta</taxon>
        <taxon>Tracheophyta</taxon>
        <taxon>Spermatophyta</taxon>
        <taxon>Magnoliopsida</taxon>
        <taxon>Liliopsida</taxon>
        <taxon>Zingiberales</taxon>
        <taxon>Musaceae</taxon>
        <taxon>Ensete</taxon>
    </lineage>
</organism>
<feature type="compositionally biased region" description="Basic residues" evidence="1">
    <location>
        <begin position="181"/>
        <end position="196"/>
    </location>
</feature>
<evidence type="ECO:0000256" key="1">
    <source>
        <dbReference type="SAM" id="MobiDB-lite"/>
    </source>
</evidence>
<feature type="compositionally biased region" description="Low complexity" evidence="1">
    <location>
        <begin position="113"/>
        <end position="123"/>
    </location>
</feature>
<reference evidence="2 3" key="1">
    <citation type="journal article" date="2014" name="Agronomy (Basel)">
        <title>A Draft Genome Sequence for Ensete ventricosum, the Drought-Tolerant Tree Against Hunger.</title>
        <authorList>
            <person name="Harrison J."/>
            <person name="Moore K.A."/>
            <person name="Paszkiewicz K."/>
            <person name="Jones T."/>
            <person name="Grant M."/>
            <person name="Ambacheew D."/>
            <person name="Muzemil S."/>
            <person name="Studholme D.J."/>
        </authorList>
    </citation>
    <scope>NUCLEOTIDE SEQUENCE [LARGE SCALE GENOMIC DNA]</scope>
</reference>
<feature type="compositionally biased region" description="Polar residues" evidence="1">
    <location>
        <begin position="36"/>
        <end position="53"/>
    </location>
</feature>
<feature type="region of interest" description="Disordered" evidence="1">
    <location>
        <begin position="95"/>
        <end position="130"/>
    </location>
</feature>
<evidence type="ECO:0000313" key="3">
    <source>
        <dbReference type="Proteomes" id="UP000287651"/>
    </source>
</evidence>
<protein>
    <submittedName>
        <fullName evidence="2">Uncharacterized protein</fullName>
    </submittedName>
</protein>
<evidence type="ECO:0000313" key="2">
    <source>
        <dbReference type="EMBL" id="RRT82625.1"/>
    </source>
</evidence>
<feature type="compositionally biased region" description="Basic and acidic residues" evidence="1">
    <location>
        <begin position="162"/>
        <end position="180"/>
    </location>
</feature>
<name>A0A427B2C4_ENSVE</name>
<dbReference type="EMBL" id="AMZH03000656">
    <property type="protein sequence ID" value="RRT82625.1"/>
    <property type="molecule type" value="Genomic_DNA"/>
</dbReference>
<gene>
    <name evidence="2" type="ORF">B296_00019627</name>
</gene>
<sequence>MTSKTWLAKPCRITISPTGRASVLSGKAQFGPVSNVEDNNTTSRAVDSSTNQSQRRRCSQEEPWLAQCLKPENCLPGMIVGFLLGLFLDLSATRRVSDPRGKSSSRPGKHRSMSAAASSSSSSGGTSEELKMVAQKGFPYRSVPAGMSGTYRSTRLRYVDRSLPDGTAKIDHRRSIEGEKGKKKKRRKRRKNRRIRKYTLHRPRPWVACE</sequence>
<accession>A0A427B2C4</accession>